<reference evidence="1 2" key="1">
    <citation type="journal article" date="2019" name="bioRxiv">
        <title>Genomics, evolutionary history and diagnostics of the Alternaria alternata species group including apple and Asian pear pathotypes.</title>
        <authorList>
            <person name="Armitage A.D."/>
            <person name="Cockerton H.M."/>
            <person name="Sreenivasaprasad S."/>
            <person name="Woodhall J.W."/>
            <person name="Lane C.R."/>
            <person name="Harrison R.J."/>
            <person name="Clarkson J.P."/>
        </authorList>
    </citation>
    <scope>NUCLEOTIDE SEQUENCE [LARGE SCALE GENOMIC DNA]</scope>
    <source>
        <strain evidence="1 2">FERA 650</strain>
    </source>
</reference>
<organism evidence="1 2">
    <name type="scientific">Alternaria gaisen</name>
    <dbReference type="NCBI Taxonomy" id="167740"/>
    <lineage>
        <taxon>Eukaryota</taxon>
        <taxon>Fungi</taxon>
        <taxon>Dikarya</taxon>
        <taxon>Ascomycota</taxon>
        <taxon>Pezizomycotina</taxon>
        <taxon>Dothideomycetes</taxon>
        <taxon>Pleosporomycetidae</taxon>
        <taxon>Pleosporales</taxon>
        <taxon>Pleosporineae</taxon>
        <taxon>Pleosporaceae</taxon>
        <taxon>Alternaria</taxon>
        <taxon>Alternaria sect. Alternaria</taxon>
    </lineage>
</organism>
<name>A0ACB6FKZ4_9PLEO</name>
<dbReference type="EMBL" id="PDWZ02000006">
    <property type="protein sequence ID" value="KAB2105091.1"/>
    <property type="molecule type" value="Genomic_DNA"/>
</dbReference>
<keyword evidence="2" id="KW-1185">Reference proteome</keyword>
<comment type="caution">
    <text evidence="1">The sequence shown here is derived from an EMBL/GenBank/DDBJ whole genome shotgun (WGS) entry which is preliminary data.</text>
</comment>
<evidence type="ECO:0000313" key="2">
    <source>
        <dbReference type="Proteomes" id="UP000293547"/>
    </source>
</evidence>
<evidence type="ECO:0000313" key="1">
    <source>
        <dbReference type="EMBL" id="KAB2105091.1"/>
    </source>
</evidence>
<dbReference type="Proteomes" id="UP000293547">
    <property type="component" value="Unassembled WGS sequence"/>
</dbReference>
<proteinExistence type="predicted"/>
<accession>A0ACB6FKZ4</accession>
<gene>
    <name evidence="1" type="ORF">AG0111_0g6718</name>
</gene>
<sequence>MEANKEAKKAEKTRQKLEAEVLASDKKAIDKEEKLRQKSTAKLIELNQCRRSD</sequence>
<protein>
    <submittedName>
        <fullName evidence="1">Uncharacterized protein</fullName>
    </submittedName>
</protein>